<dbReference type="AlphaFoldDB" id="A0AAD7LRK1"/>
<dbReference type="KEGG" id="qsa:O6P43_018026"/>
<comment type="caution">
    <text evidence="2">The sequence shown here is derived from an EMBL/GenBank/DDBJ whole genome shotgun (WGS) entry which is preliminary data.</text>
</comment>
<accession>A0AAD7LRK1</accession>
<reference evidence="2" key="1">
    <citation type="journal article" date="2023" name="Science">
        <title>Elucidation of the pathway for biosynthesis of saponin adjuvants from the soapbark tree.</title>
        <authorList>
            <person name="Reed J."/>
            <person name="Orme A."/>
            <person name="El-Demerdash A."/>
            <person name="Owen C."/>
            <person name="Martin L.B.B."/>
            <person name="Misra R.C."/>
            <person name="Kikuchi S."/>
            <person name="Rejzek M."/>
            <person name="Martin A.C."/>
            <person name="Harkess A."/>
            <person name="Leebens-Mack J."/>
            <person name="Louveau T."/>
            <person name="Stephenson M.J."/>
            <person name="Osbourn A."/>
        </authorList>
    </citation>
    <scope>NUCLEOTIDE SEQUENCE</scope>
    <source>
        <strain evidence="2">S10</strain>
    </source>
</reference>
<proteinExistence type="predicted"/>
<keyword evidence="1" id="KW-1133">Transmembrane helix</keyword>
<evidence type="ECO:0000313" key="3">
    <source>
        <dbReference type="Proteomes" id="UP001163823"/>
    </source>
</evidence>
<dbReference type="PANTHER" id="PTHR37706">
    <property type="entry name" value="TRANSMEMBRANE PROTEIN"/>
    <property type="match status" value="1"/>
</dbReference>
<organism evidence="2 3">
    <name type="scientific">Quillaja saponaria</name>
    <name type="common">Soap bark tree</name>
    <dbReference type="NCBI Taxonomy" id="32244"/>
    <lineage>
        <taxon>Eukaryota</taxon>
        <taxon>Viridiplantae</taxon>
        <taxon>Streptophyta</taxon>
        <taxon>Embryophyta</taxon>
        <taxon>Tracheophyta</taxon>
        <taxon>Spermatophyta</taxon>
        <taxon>Magnoliopsida</taxon>
        <taxon>eudicotyledons</taxon>
        <taxon>Gunneridae</taxon>
        <taxon>Pentapetalae</taxon>
        <taxon>rosids</taxon>
        <taxon>fabids</taxon>
        <taxon>Fabales</taxon>
        <taxon>Quillajaceae</taxon>
        <taxon>Quillaja</taxon>
    </lineage>
</organism>
<dbReference type="PANTHER" id="PTHR37706:SF2">
    <property type="entry name" value="TRANSMEMBRANE PROTEIN"/>
    <property type="match status" value="1"/>
</dbReference>
<dbReference type="EMBL" id="JARAOO010000007">
    <property type="protein sequence ID" value="KAJ7962857.1"/>
    <property type="molecule type" value="Genomic_DNA"/>
</dbReference>
<sequence>MAVFSPTTSTYQNFHTSRTSLPLFLLSSSIPRTQFQAFSHSTSHSFFPAYPYRSFLPVSCNSRVIRSGRCRASSPGSPPPPKKDPRQLIGLPEAFIKFQDRVQIFFAVLFWMSLFFWSSVWDEWNRPNKGSRFRR</sequence>
<dbReference type="Proteomes" id="UP001163823">
    <property type="component" value="Chromosome 7"/>
</dbReference>
<keyword evidence="1" id="KW-0812">Transmembrane</keyword>
<evidence type="ECO:0000256" key="1">
    <source>
        <dbReference type="SAM" id="Phobius"/>
    </source>
</evidence>
<gene>
    <name evidence="2" type="ORF">O6P43_018026</name>
</gene>
<keyword evidence="1" id="KW-0472">Membrane</keyword>
<protein>
    <submittedName>
        <fullName evidence="2">Usher syndrome type-1C-binding protein 1</fullName>
    </submittedName>
</protein>
<feature type="transmembrane region" description="Helical" evidence="1">
    <location>
        <begin position="104"/>
        <end position="121"/>
    </location>
</feature>
<evidence type="ECO:0000313" key="2">
    <source>
        <dbReference type="EMBL" id="KAJ7962857.1"/>
    </source>
</evidence>
<name>A0AAD7LRK1_QUISA</name>
<keyword evidence="3" id="KW-1185">Reference proteome</keyword>